<organism evidence="2 3">
    <name type="scientific">Effrenium voratum</name>
    <dbReference type="NCBI Taxonomy" id="2562239"/>
    <lineage>
        <taxon>Eukaryota</taxon>
        <taxon>Sar</taxon>
        <taxon>Alveolata</taxon>
        <taxon>Dinophyceae</taxon>
        <taxon>Suessiales</taxon>
        <taxon>Symbiodiniaceae</taxon>
        <taxon>Effrenium</taxon>
    </lineage>
</organism>
<evidence type="ECO:0000313" key="2">
    <source>
        <dbReference type="EMBL" id="CAJ1390623.1"/>
    </source>
</evidence>
<dbReference type="EMBL" id="CAUJNA010002112">
    <property type="protein sequence ID" value="CAJ1390623.1"/>
    <property type="molecule type" value="Genomic_DNA"/>
</dbReference>
<reference evidence="2" key="1">
    <citation type="submission" date="2023-08" db="EMBL/GenBank/DDBJ databases">
        <authorList>
            <person name="Chen Y."/>
            <person name="Shah S."/>
            <person name="Dougan E. K."/>
            <person name="Thang M."/>
            <person name="Chan C."/>
        </authorList>
    </citation>
    <scope>NUCLEOTIDE SEQUENCE</scope>
</reference>
<proteinExistence type="predicted"/>
<evidence type="ECO:0000313" key="3">
    <source>
        <dbReference type="Proteomes" id="UP001178507"/>
    </source>
</evidence>
<name>A0AA36IQ52_9DINO</name>
<comment type="caution">
    <text evidence="2">The sequence shown here is derived from an EMBL/GenBank/DDBJ whole genome shotgun (WGS) entry which is preliminary data.</text>
</comment>
<feature type="region of interest" description="Disordered" evidence="1">
    <location>
        <begin position="1"/>
        <end position="72"/>
    </location>
</feature>
<protein>
    <submittedName>
        <fullName evidence="2">Uncharacterized protein</fullName>
    </submittedName>
</protein>
<sequence>MHRIPRSLSPRGRPSGSSTDRSSAAPLLALSGELSPEAQETPGRDRTPGQSPHFRFADRARPRGRSSINLGSPRLDLEGLEATSQHAATLQNLAPRLLALCSRQLRASKLSAVEQEEAVGAFMAMLRKSREPAVSCGVLFSATPVLREELSPGEAFGRLSTFEPKELMSDLETRTSLRLCGLPQDFNGQMLKDCLDAMGLSGFFDFVYVPIYLPAGNHISFAYGFVNCVSPAAGQQLVSALACNDEVRFNVQWSTTQGLDSFIHKYRNCSIMHKSIPKECKPILLQNGVEVSFPKPTKKLEKPRHRTTMIPPCRFVMERLSRPPPVGVPWP</sequence>
<feature type="compositionally biased region" description="Low complexity" evidence="1">
    <location>
        <begin position="1"/>
        <end position="26"/>
    </location>
</feature>
<dbReference type="Proteomes" id="UP001178507">
    <property type="component" value="Unassembled WGS sequence"/>
</dbReference>
<dbReference type="AlphaFoldDB" id="A0AA36IQ52"/>
<gene>
    <name evidence="2" type="ORF">EVOR1521_LOCUS15986</name>
</gene>
<accession>A0AA36IQ52</accession>
<evidence type="ECO:0000256" key="1">
    <source>
        <dbReference type="SAM" id="MobiDB-lite"/>
    </source>
</evidence>
<keyword evidence="3" id="KW-1185">Reference proteome</keyword>